<evidence type="ECO:0000313" key="1">
    <source>
        <dbReference type="EMBL" id="KAI9906383.1"/>
    </source>
</evidence>
<gene>
    <name evidence="1" type="ORF">PsorP6_002791</name>
</gene>
<reference evidence="1 2" key="1">
    <citation type="journal article" date="2022" name="bioRxiv">
        <title>The genome of the oomycete Peronosclerospora sorghi, a cosmopolitan pathogen of maize and sorghum, is inflated with dispersed pseudogenes.</title>
        <authorList>
            <person name="Fletcher K."/>
            <person name="Martin F."/>
            <person name="Isakeit T."/>
            <person name="Cavanaugh K."/>
            <person name="Magill C."/>
            <person name="Michelmore R."/>
        </authorList>
    </citation>
    <scope>NUCLEOTIDE SEQUENCE [LARGE SCALE GENOMIC DNA]</scope>
    <source>
        <strain evidence="1">P6</strain>
    </source>
</reference>
<comment type="caution">
    <text evidence="1">The sequence shown here is derived from an EMBL/GenBank/DDBJ whole genome shotgun (WGS) entry which is preliminary data.</text>
</comment>
<name>A0ACC0VIS6_9STRA</name>
<proteinExistence type="predicted"/>
<organism evidence="1 2">
    <name type="scientific">Peronosclerospora sorghi</name>
    <dbReference type="NCBI Taxonomy" id="230839"/>
    <lineage>
        <taxon>Eukaryota</taxon>
        <taxon>Sar</taxon>
        <taxon>Stramenopiles</taxon>
        <taxon>Oomycota</taxon>
        <taxon>Peronosporomycetes</taxon>
        <taxon>Peronosporales</taxon>
        <taxon>Peronosporaceae</taxon>
        <taxon>Peronosclerospora</taxon>
    </lineage>
</organism>
<accession>A0ACC0VIS6</accession>
<dbReference type="EMBL" id="CM047587">
    <property type="protein sequence ID" value="KAI9906383.1"/>
    <property type="molecule type" value="Genomic_DNA"/>
</dbReference>
<keyword evidence="2" id="KW-1185">Reference proteome</keyword>
<protein>
    <submittedName>
        <fullName evidence="1">Uncharacterized protein</fullName>
    </submittedName>
</protein>
<evidence type="ECO:0000313" key="2">
    <source>
        <dbReference type="Proteomes" id="UP001163321"/>
    </source>
</evidence>
<dbReference type="Proteomes" id="UP001163321">
    <property type="component" value="Chromosome 8"/>
</dbReference>
<sequence length="277" mass="31520">MESIGIDDDYESAAGSIDSFSKSRSESRSSSARRFGNGDKKKIQKQRSKRLNRRRRIADIISNDDLDVITRKAREEEAKRAKNIDALLGNFSTLSEEQLAVTVEEKTHTHGAPPTRDEGSDDAPIFVYKELVEKIKPHQINGARFLWSHITVEPDEVVKWLGKKDTRRLGLFTLESSREKKMTNQVYVVKKWHKRGGILVMAYELYRLLLLQSTGREKIGVSDKNHAHSIKLMYSCLSDPGPDLIVLDEGHRVLNHKSKMVKALAHVKTKCHIYLTG</sequence>